<dbReference type="PROSITE" id="PS51257">
    <property type="entry name" value="PROKAR_LIPOPROTEIN"/>
    <property type="match status" value="1"/>
</dbReference>
<dbReference type="RefSeq" id="WP_039343511.1">
    <property type="nucleotide sequence ID" value="NZ_PGEZ01000001.1"/>
</dbReference>
<feature type="domain" description="Fe/B12 periplasmic-binding" evidence="6">
    <location>
        <begin position="58"/>
        <end position="329"/>
    </location>
</feature>
<gene>
    <name evidence="7" type="ORF">CLV56_1732</name>
</gene>
<evidence type="ECO:0000256" key="1">
    <source>
        <dbReference type="ARBA" id="ARBA00004196"/>
    </source>
</evidence>
<name>A0A0B2BLL7_9ACTN</name>
<keyword evidence="3" id="KW-0813">Transport</keyword>
<dbReference type="InterPro" id="IPR051313">
    <property type="entry name" value="Bact_iron-sidero_bind"/>
</dbReference>
<dbReference type="PANTHER" id="PTHR30532:SF1">
    <property type="entry name" value="IRON(3+)-HYDROXAMATE-BINDING PROTEIN FHUD"/>
    <property type="match status" value="1"/>
</dbReference>
<dbReference type="GO" id="GO:1901678">
    <property type="term" value="P:iron coordination entity transport"/>
    <property type="evidence" value="ECO:0007669"/>
    <property type="project" value="UniProtKB-ARBA"/>
</dbReference>
<evidence type="ECO:0000256" key="3">
    <source>
        <dbReference type="ARBA" id="ARBA00022448"/>
    </source>
</evidence>
<evidence type="ECO:0000256" key="2">
    <source>
        <dbReference type="ARBA" id="ARBA00008814"/>
    </source>
</evidence>
<evidence type="ECO:0000256" key="4">
    <source>
        <dbReference type="ARBA" id="ARBA00022729"/>
    </source>
</evidence>
<dbReference type="Proteomes" id="UP000230842">
    <property type="component" value="Unassembled WGS sequence"/>
</dbReference>
<keyword evidence="8" id="KW-1185">Reference proteome</keyword>
<dbReference type="InterPro" id="IPR002491">
    <property type="entry name" value="ABC_transptr_periplasmic_BD"/>
</dbReference>
<dbReference type="OrthoDB" id="9793175at2"/>
<dbReference type="EMBL" id="PGEZ01000001">
    <property type="protein sequence ID" value="PJJ57499.1"/>
    <property type="molecule type" value="Genomic_DNA"/>
</dbReference>
<comment type="caution">
    <text evidence="7">The sequence shown here is derived from an EMBL/GenBank/DDBJ whole genome shotgun (WGS) entry which is preliminary data.</text>
</comment>
<dbReference type="Gene3D" id="3.40.50.1980">
    <property type="entry name" value="Nitrogenase molybdenum iron protein domain"/>
    <property type="match status" value="2"/>
</dbReference>
<protein>
    <submittedName>
        <fullName evidence="7">Iron complex transport system substrate-binding protein</fullName>
    </submittedName>
</protein>
<evidence type="ECO:0000256" key="5">
    <source>
        <dbReference type="SAM" id="SignalP"/>
    </source>
</evidence>
<sequence>MKTTRTLATVASAAAALALAACGTTEEAGGDEDASSSEPITVTDVRGEEITLDGPATRVGVTEWNVAEYLVSLGVQPVGVSDISGFETWDTSVELGDDVTDLGTRGEPSIDTVASLDLDVLFVTDQLAGDAMKQIEETTPVVVVAGGDAADQIARMWDNVDLVAEVTGTTDEAADLRSDFDATLADAQQAISDAGAEGAAVAFSDAYDTGDAVSIRPFTETSLVGAVFSEIGLSSAWSEIPGIEGDPGYGLGATDVEGLTKLGDDTLYWYYTSESEGDVYTDALADNKVWTSLPFVEAGQVTRFPDGIWMFGGPASMTRLVEAAVDTVS</sequence>
<proteinExistence type="inferred from homology"/>
<dbReference type="Pfam" id="PF01497">
    <property type="entry name" value="Peripla_BP_2"/>
    <property type="match status" value="1"/>
</dbReference>
<comment type="similarity">
    <text evidence="2">Belongs to the bacterial solute-binding protein 8 family.</text>
</comment>
<organism evidence="7 8">
    <name type="scientific">Mumia flava</name>
    <dbReference type="NCBI Taxonomy" id="1348852"/>
    <lineage>
        <taxon>Bacteria</taxon>
        <taxon>Bacillati</taxon>
        <taxon>Actinomycetota</taxon>
        <taxon>Actinomycetes</taxon>
        <taxon>Propionibacteriales</taxon>
        <taxon>Nocardioidaceae</taxon>
        <taxon>Mumia</taxon>
    </lineage>
</organism>
<evidence type="ECO:0000313" key="8">
    <source>
        <dbReference type="Proteomes" id="UP000230842"/>
    </source>
</evidence>
<dbReference type="PROSITE" id="PS50983">
    <property type="entry name" value="FE_B12_PBP"/>
    <property type="match status" value="1"/>
</dbReference>
<feature type="signal peptide" evidence="5">
    <location>
        <begin position="1"/>
        <end position="20"/>
    </location>
</feature>
<dbReference type="AlphaFoldDB" id="A0A0B2BLL7"/>
<dbReference type="GO" id="GO:0030288">
    <property type="term" value="C:outer membrane-bounded periplasmic space"/>
    <property type="evidence" value="ECO:0007669"/>
    <property type="project" value="TreeGrafter"/>
</dbReference>
<dbReference type="PANTHER" id="PTHR30532">
    <property type="entry name" value="IRON III DICITRATE-BINDING PERIPLASMIC PROTEIN"/>
    <property type="match status" value="1"/>
</dbReference>
<evidence type="ECO:0000259" key="6">
    <source>
        <dbReference type="PROSITE" id="PS50983"/>
    </source>
</evidence>
<accession>A0A0B2BLL7</accession>
<comment type="subcellular location">
    <subcellularLocation>
        <location evidence="1">Cell envelope</location>
    </subcellularLocation>
</comment>
<dbReference type="SUPFAM" id="SSF53807">
    <property type="entry name" value="Helical backbone' metal receptor"/>
    <property type="match status" value="1"/>
</dbReference>
<evidence type="ECO:0000313" key="7">
    <source>
        <dbReference type="EMBL" id="PJJ57499.1"/>
    </source>
</evidence>
<keyword evidence="4 5" id="KW-0732">Signal</keyword>
<feature type="chain" id="PRO_5038534722" evidence="5">
    <location>
        <begin position="21"/>
        <end position="329"/>
    </location>
</feature>
<dbReference type="CDD" id="cd01146">
    <property type="entry name" value="FhuD"/>
    <property type="match status" value="1"/>
</dbReference>
<reference evidence="7 8" key="1">
    <citation type="submission" date="2017-11" db="EMBL/GenBank/DDBJ databases">
        <title>Genomic Encyclopedia of Archaeal and Bacterial Type Strains, Phase II (KMG-II): From Individual Species to Whole Genera.</title>
        <authorList>
            <person name="Goeker M."/>
        </authorList>
    </citation>
    <scope>NUCLEOTIDE SEQUENCE [LARGE SCALE GENOMIC DNA]</scope>
    <source>
        <strain evidence="7 8">DSM 27763</strain>
    </source>
</reference>